<dbReference type="EMBL" id="QZWG01000018">
    <property type="protein sequence ID" value="RZB50984.1"/>
    <property type="molecule type" value="Genomic_DNA"/>
</dbReference>
<accession>A0A445FQ28</accession>
<sequence length="97" mass="11117">MKPAISRWSRATTKAAKGNDFCLYFCLSQILPIHVQSLDVTFNAPQFPNHLTCRQLQPPKGNDPSITHYLTPSNHPSFFYHLHFNSKQIILSKRLPP</sequence>
<proteinExistence type="predicted"/>
<gene>
    <name evidence="1" type="ORF">D0Y65_047720</name>
</gene>
<dbReference type="AlphaFoldDB" id="A0A445FQ28"/>
<keyword evidence="2" id="KW-1185">Reference proteome</keyword>
<name>A0A445FQ28_GLYSO</name>
<reference evidence="1 2" key="1">
    <citation type="submission" date="2018-09" db="EMBL/GenBank/DDBJ databases">
        <title>A high-quality reference genome of wild soybean provides a powerful tool to mine soybean genomes.</title>
        <authorList>
            <person name="Xie M."/>
            <person name="Chung C.Y.L."/>
            <person name="Li M.-W."/>
            <person name="Wong F.-L."/>
            <person name="Chan T.-F."/>
            <person name="Lam H.-M."/>
        </authorList>
    </citation>
    <scope>NUCLEOTIDE SEQUENCE [LARGE SCALE GENOMIC DNA]</scope>
    <source>
        <strain evidence="2">cv. W05</strain>
        <tissue evidence="1">Hypocotyl of etiolated seedlings</tissue>
    </source>
</reference>
<organism evidence="1 2">
    <name type="scientific">Glycine soja</name>
    <name type="common">Wild soybean</name>
    <dbReference type="NCBI Taxonomy" id="3848"/>
    <lineage>
        <taxon>Eukaryota</taxon>
        <taxon>Viridiplantae</taxon>
        <taxon>Streptophyta</taxon>
        <taxon>Embryophyta</taxon>
        <taxon>Tracheophyta</taxon>
        <taxon>Spermatophyta</taxon>
        <taxon>Magnoliopsida</taxon>
        <taxon>eudicotyledons</taxon>
        <taxon>Gunneridae</taxon>
        <taxon>Pentapetalae</taxon>
        <taxon>rosids</taxon>
        <taxon>fabids</taxon>
        <taxon>Fabales</taxon>
        <taxon>Fabaceae</taxon>
        <taxon>Papilionoideae</taxon>
        <taxon>50 kb inversion clade</taxon>
        <taxon>NPAAA clade</taxon>
        <taxon>indigoferoid/millettioid clade</taxon>
        <taxon>Phaseoleae</taxon>
        <taxon>Glycine</taxon>
        <taxon>Glycine subgen. Soja</taxon>
    </lineage>
</organism>
<dbReference type="Proteomes" id="UP000289340">
    <property type="component" value="Chromosome 18"/>
</dbReference>
<evidence type="ECO:0000313" key="1">
    <source>
        <dbReference type="EMBL" id="RZB50984.1"/>
    </source>
</evidence>
<comment type="caution">
    <text evidence="1">The sequence shown here is derived from an EMBL/GenBank/DDBJ whole genome shotgun (WGS) entry which is preliminary data.</text>
</comment>
<protein>
    <submittedName>
        <fullName evidence="1">Uncharacterized protein</fullName>
    </submittedName>
</protein>
<evidence type="ECO:0000313" key="2">
    <source>
        <dbReference type="Proteomes" id="UP000289340"/>
    </source>
</evidence>